<feature type="transmembrane region" description="Helical" evidence="1">
    <location>
        <begin position="7"/>
        <end position="30"/>
    </location>
</feature>
<comment type="caution">
    <text evidence="2">The sequence shown here is derived from an EMBL/GenBank/DDBJ whole genome shotgun (WGS) entry which is preliminary data.</text>
</comment>
<keyword evidence="3" id="KW-1185">Reference proteome</keyword>
<evidence type="ECO:0000313" key="3">
    <source>
        <dbReference type="Proteomes" id="UP000696294"/>
    </source>
</evidence>
<organism evidence="2 3">
    <name type="scientific">Nonomuraea composti</name>
    <dbReference type="NCBI Taxonomy" id="2720023"/>
    <lineage>
        <taxon>Bacteria</taxon>
        <taxon>Bacillati</taxon>
        <taxon>Actinomycetota</taxon>
        <taxon>Actinomycetes</taxon>
        <taxon>Streptosporangiales</taxon>
        <taxon>Streptosporangiaceae</taxon>
        <taxon>Nonomuraea</taxon>
    </lineage>
</organism>
<keyword evidence="1" id="KW-1133">Transmembrane helix</keyword>
<dbReference type="Proteomes" id="UP000696294">
    <property type="component" value="Unassembled WGS sequence"/>
</dbReference>
<accession>A0ABX1B1R1</accession>
<dbReference type="RefSeq" id="WP_168011078.1">
    <property type="nucleotide sequence ID" value="NZ_JAATEP010000013.1"/>
</dbReference>
<gene>
    <name evidence="2" type="ORF">HCN51_20185</name>
</gene>
<proteinExistence type="predicted"/>
<protein>
    <submittedName>
        <fullName evidence="2">Uncharacterized protein</fullName>
    </submittedName>
</protein>
<keyword evidence="1" id="KW-0472">Membrane</keyword>
<evidence type="ECO:0000256" key="1">
    <source>
        <dbReference type="SAM" id="Phobius"/>
    </source>
</evidence>
<feature type="transmembrane region" description="Helical" evidence="1">
    <location>
        <begin position="114"/>
        <end position="134"/>
    </location>
</feature>
<reference evidence="2 3" key="1">
    <citation type="submission" date="2020-03" db="EMBL/GenBank/DDBJ databases">
        <title>WGS of actinomycetes isolated from Thailand.</title>
        <authorList>
            <person name="Thawai C."/>
        </authorList>
    </citation>
    <scope>NUCLEOTIDE SEQUENCE [LARGE SCALE GENOMIC DNA]</scope>
    <source>
        <strain evidence="2 3">FMUSA5-5</strain>
    </source>
</reference>
<keyword evidence="1" id="KW-0812">Transmembrane</keyword>
<feature type="transmembrane region" description="Helical" evidence="1">
    <location>
        <begin position="91"/>
        <end position="108"/>
    </location>
</feature>
<name>A0ABX1B1R1_9ACTN</name>
<feature type="transmembrane region" description="Helical" evidence="1">
    <location>
        <begin position="50"/>
        <end position="79"/>
    </location>
</feature>
<sequence length="154" mass="16001">MRTVYKILAYVIAAEVAIQAMAIVLAIAGLGKWVTEGNVFDKSVMESEEFAFPEVIGIIVHGVNGGLVIPVLALVLLIVSFFARVAGGVKFAALVLGLVAVQAMLGYSGHDLPWMGALHGLNALLLFAACLHAARRARPAAADAPADAPAAKRA</sequence>
<evidence type="ECO:0000313" key="2">
    <source>
        <dbReference type="EMBL" id="NJP91750.1"/>
    </source>
</evidence>
<dbReference type="EMBL" id="JAATEP010000013">
    <property type="protein sequence ID" value="NJP91750.1"/>
    <property type="molecule type" value="Genomic_DNA"/>
</dbReference>